<name>Q6IJF8_DROME</name>
<evidence type="ECO:0000256" key="1">
    <source>
        <dbReference type="SAM" id="MobiDB-lite"/>
    </source>
</evidence>
<feature type="region of interest" description="Disordered" evidence="1">
    <location>
        <begin position="1"/>
        <end position="54"/>
    </location>
</feature>
<evidence type="ECO:0000313" key="2">
    <source>
        <dbReference type="EMBL" id="DAA04263.1"/>
    </source>
</evidence>
<dbReference type="EMBL" id="BK002758">
    <property type="protein sequence ID" value="DAA04263.1"/>
    <property type="molecule type" value="Genomic_DNA"/>
</dbReference>
<proteinExistence type="predicted"/>
<feature type="compositionally biased region" description="Polar residues" evidence="1">
    <location>
        <begin position="42"/>
        <end position="53"/>
    </location>
</feature>
<sequence>MEHEQEQEQQMANSKTAGSWLLPVGTLAAQKRQRCKSEGRNSRQSTDRQQTSAPFFLMKPAKNTVPDTMSARVFVPKSAYMLLCVGLLTRRETESVKKSSCALSAPRNRNLPAICEAYTLVSWAQGNPLDTVDSRRTRCKRSCPRMAKGGMMGGTRPFTYLATQTNERCKRRRPLDNYLSVCLPPVWLLLQLPIG</sequence>
<protein>
    <submittedName>
        <fullName evidence="2">HDC14964</fullName>
    </submittedName>
</protein>
<organism evidence="2">
    <name type="scientific">Drosophila melanogaster</name>
    <name type="common">Fruit fly</name>
    <dbReference type="NCBI Taxonomy" id="7227"/>
    <lineage>
        <taxon>Eukaryota</taxon>
        <taxon>Metazoa</taxon>
        <taxon>Ecdysozoa</taxon>
        <taxon>Arthropoda</taxon>
        <taxon>Hexapoda</taxon>
        <taxon>Insecta</taxon>
        <taxon>Pterygota</taxon>
        <taxon>Neoptera</taxon>
        <taxon>Endopterygota</taxon>
        <taxon>Diptera</taxon>
        <taxon>Brachycera</taxon>
        <taxon>Muscomorpha</taxon>
        <taxon>Ephydroidea</taxon>
        <taxon>Drosophilidae</taxon>
        <taxon>Drosophila</taxon>
        <taxon>Sophophora</taxon>
    </lineage>
</organism>
<accession>Q6IJF8</accession>
<dbReference type="AlphaFoldDB" id="Q6IJF8"/>
<reference evidence="2" key="1">
    <citation type="journal article" date="2003" name="Genome Biol.">
        <title>An integrated gene annotation and transcriptional profiling approach towards the full gene content of the Drosophila genome.</title>
        <authorList>
            <person name="Hild M."/>
            <person name="Beckmann B."/>
            <person name="Haas S.A."/>
            <person name="Koch B."/>
            <person name="Solovyev V."/>
            <person name="Busold C."/>
            <person name="Fellenberg K."/>
            <person name="Boutros M."/>
            <person name="Vingron M."/>
            <person name="Sauer F."/>
            <person name="Hoheisel J.D."/>
            <person name="Paro R."/>
        </authorList>
    </citation>
    <scope>NUCLEOTIDE SEQUENCE</scope>
</reference>
<gene>
    <name evidence="2" type="ORF">HDC14964</name>
</gene>